<keyword evidence="2" id="KW-1185">Reference proteome</keyword>
<evidence type="ECO:0000313" key="2">
    <source>
        <dbReference type="Proteomes" id="UP001208041"/>
    </source>
</evidence>
<proteinExistence type="predicted"/>
<dbReference type="RefSeq" id="WP_263952059.1">
    <property type="nucleotide sequence ID" value="NZ_JAOYFC010000001.1"/>
</dbReference>
<dbReference type="AlphaFoldDB" id="A0AAE3IW46"/>
<dbReference type="EMBL" id="JAOYFC010000001">
    <property type="protein sequence ID" value="MCV6823225.1"/>
    <property type="molecule type" value="Genomic_DNA"/>
</dbReference>
<dbReference type="Proteomes" id="UP001208041">
    <property type="component" value="Unassembled WGS sequence"/>
</dbReference>
<organism evidence="1 2">
    <name type="scientific">Halocynthiibacter halioticoli</name>
    <dbReference type="NCBI Taxonomy" id="2986804"/>
    <lineage>
        <taxon>Bacteria</taxon>
        <taxon>Pseudomonadati</taxon>
        <taxon>Pseudomonadota</taxon>
        <taxon>Alphaproteobacteria</taxon>
        <taxon>Rhodobacterales</taxon>
        <taxon>Paracoccaceae</taxon>
        <taxon>Halocynthiibacter</taxon>
    </lineage>
</organism>
<protein>
    <recommendedName>
        <fullName evidence="3">Lipoprotein</fullName>
    </recommendedName>
</protein>
<evidence type="ECO:0008006" key="3">
    <source>
        <dbReference type="Google" id="ProtNLM"/>
    </source>
</evidence>
<gene>
    <name evidence="1" type="ORF">OH136_01545</name>
</gene>
<sequence length="101" mass="10893">MRQILLGLFGVLLIAGCDSPHPKMMGVKAQEITVEGSTFRVRTKGEIAEAIRVGFVPFSEHAQIPMRAVVAMEEASGCDVDQRSVKGDPALIVARLKCPKS</sequence>
<accession>A0AAE3IW46</accession>
<dbReference type="PROSITE" id="PS51257">
    <property type="entry name" value="PROKAR_LIPOPROTEIN"/>
    <property type="match status" value="1"/>
</dbReference>
<name>A0AAE3IW46_9RHOB</name>
<comment type="caution">
    <text evidence="1">The sequence shown here is derived from an EMBL/GenBank/DDBJ whole genome shotgun (WGS) entry which is preliminary data.</text>
</comment>
<evidence type="ECO:0000313" key="1">
    <source>
        <dbReference type="EMBL" id="MCV6823225.1"/>
    </source>
</evidence>
<reference evidence="1" key="1">
    <citation type="submission" date="2022-10" db="EMBL/GenBank/DDBJ databases">
        <authorList>
            <person name="Yue Y."/>
        </authorList>
    </citation>
    <scope>NUCLEOTIDE SEQUENCE</scope>
    <source>
        <strain evidence="1">Z654</strain>
    </source>
</reference>